<protein>
    <submittedName>
        <fullName evidence="2">Alpha/beta hydrolase family protein</fullName>
    </submittedName>
</protein>
<sequence length="315" mass="36061">MNYSEQKNWKRIITFLPGKYHFNKEYYPSEEHWDWKGNDVHLDTFRNPDAEAKIILLHGVGTNGRQMSAIIGGPLAMDGYEVIAIDMPLYGVTEVNRRMTISYDDWVQLGSDYIDFERTKDERPIFLYGLSAGGMETYHIACRNSHIKGIIGMTFLEQRNQAVRNETTNNVFWAHFGTPLAGLSVKMGLGGMKMKMSVCSKMSALCNDKECLKELLADPTSAGNRIPMKFIYSYMNYAPETEPENFDVCPVLLTQPEKDRWTPLALSQPFLNRIKKVPVKITVLDNGSHFPIEETALEQLHNNILQFIKENLHLE</sequence>
<keyword evidence="2" id="KW-0378">Hydrolase</keyword>
<dbReference type="EMBL" id="MCGI01000001">
    <property type="protein sequence ID" value="ODM13243.1"/>
    <property type="molecule type" value="Genomic_DNA"/>
</dbReference>
<dbReference type="AlphaFoldDB" id="A0A1E3AX03"/>
<evidence type="ECO:0000259" key="1">
    <source>
        <dbReference type="Pfam" id="PF12146"/>
    </source>
</evidence>
<organism evidence="2 3">
    <name type="scientific">Eisenbergiella tayi</name>
    <dbReference type="NCBI Taxonomy" id="1432052"/>
    <lineage>
        <taxon>Bacteria</taxon>
        <taxon>Bacillati</taxon>
        <taxon>Bacillota</taxon>
        <taxon>Clostridia</taxon>
        <taxon>Lachnospirales</taxon>
        <taxon>Lachnospiraceae</taxon>
        <taxon>Eisenbergiella</taxon>
    </lineage>
</organism>
<dbReference type="PANTHER" id="PTHR11614">
    <property type="entry name" value="PHOSPHOLIPASE-RELATED"/>
    <property type="match status" value="1"/>
</dbReference>
<accession>A0A1E3AX03</accession>
<dbReference type="SUPFAM" id="SSF53474">
    <property type="entry name" value="alpha/beta-Hydrolases"/>
    <property type="match status" value="1"/>
</dbReference>
<reference evidence="2 3" key="1">
    <citation type="submission" date="2016-07" db="EMBL/GenBank/DDBJ databases">
        <title>Characterization of isolates of Eisenbergiella tayi derived from blood cultures, using whole genome sequencing.</title>
        <authorList>
            <person name="Burdz T."/>
            <person name="Wiebe D."/>
            <person name="Huynh C."/>
            <person name="Bernard K."/>
        </authorList>
    </citation>
    <scope>NUCLEOTIDE SEQUENCE [LARGE SCALE GENOMIC DNA]</scope>
    <source>
        <strain evidence="2 3">NML 120489</strain>
    </source>
</reference>
<comment type="caution">
    <text evidence="2">The sequence shown here is derived from an EMBL/GenBank/DDBJ whole genome shotgun (WGS) entry which is preliminary data.</text>
</comment>
<feature type="domain" description="Serine aminopeptidase S33" evidence="1">
    <location>
        <begin position="50"/>
        <end position="294"/>
    </location>
</feature>
<dbReference type="InterPro" id="IPR022742">
    <property type="entry name" value="Hydrolase_4"/>
</dbReference>
<dbReference type="Proteomes" id="UP000095003">
    <property type="component" value="Unassembled WGS sequence"/>
</dbReference>
<dbReference type="Gene3D" id="3.40.50.1820">
    <property type="entry name" value="alpha/beta hydrolase"/>
    <property type="match status" value="1"/>
</dbReference>
<dbReference type="InterPro" id="IPR051044">
    <property type="entry name" value="MAG_DAG_Lipase"/>
</dbReference>
<dbReference type="InterPro" id="IPR029058">
    <property type="entry name" value="AB_hydrolase_fold"/>
</dbReference>
<dbReference type="Pfam" id="PF12146">
    <property type="entry name" value="Hydrolase_4"/>
    <property type="match status" value="1"/>
</dbReference>
<evidence type="ECO:0000313" key="3">
    <source>
        <dbReference type="Proteomes" id="UP000095003"/>
    </source>
</evidence>
<dbReference type="GeneID" id="93299465"/>
<dbReference type="RefSeq" id="WP_069155917.1">
    <property type="nucleotide sequence ID" value="NZ_DBFYTC010000168.1"/>
</dbReference>
<gene>
    <name evidence="2" type="ORF">BEH84_00958</name>
</gene>
<name>A0A1E3AX03_9FIRM</name>
<dbReference type="GO" id="GO:0016787">
    <property type="term" value="F:hydrolase activity"/>
    <property type="evidence" value="ECO:0007669"/>
    <property type="project" value="UniProtKB-KW"/>
</dbReference>
<dbReference type="PATRIC" id="fig|1432052.3.peg.1060"/>
<evidence type="ECO:0000313" key="2">
    <source>
        <dbReference type="EMBL" id="ODM13243.1"/>
    </source>
</evidence>
<proteinExistence type="predicted"/>